<dbReference type="AlphaFoldDB" id="A0A6A4PPR5"/>
<sequence length="82" mass="9498">MTSKLSNDFIYSNNLITDKNEKSLVELLIERVEILEVEFGKLKKEVVDIKTTNLQNKKVNVTPPQNIVTISDDDNEDYRSLR</sequence>
<name>A0A6A4PPR5_LUPAL</name>
<organism evidence="1 2">
    <name type="scientific">Lupinus albus</name>
    <name type="common">White lupine</name>
    <name type="synonym">Lupinus termis</name>
    <dbReference type="NCBI Taxonomy" id="3870"/>
    <lineage>
        <taxon>Eukaryota</taxon>
        <taxon>Viridiplantae</taxon>
        <taxon>Streptophyta</taxon>
        <taxon>Embryophyta</taxon>
        <taxon>Tracheophyta</taxon>
        <taxon>Spermatophyta</taxon>
        <taxon>Magnoliopsida</taxon>
        <taxon>eudicotyledons</taxon>
        <taxon>Gunneridae</taxon>
        <taxon>Pentapetalae</taxon>
        <taxon>rosids</taxon>
        <taxon>fabids</taxon>
        <taxon>Fabales</taxon>
        <taxon>Fabaceae</taxon>
        <taxon>Papilionoideae</taxon>
        <taxon>50 kb inversion clade</taxon>
        <taxon>genistoids sensu lato</taxon>
        <taxon>core genistoids</taxon>
        <taxon>Genisteae</taxon>
        <taxon>Lupinus</taxon>
    </lineage>
</organism>
<gene>
    <name evidence="1" type="ORF">Lalb_Chr12g0208471</name>
</gene>
<dbReference type="EMBL" id="WOCE01000012">
    <property type="protein sequence ID" value="KAE9603244.1"/>
    <property type="molecule type" value="Genomic_DNA"/>
</dbReference>
<proteinExistence type="predicted"/>
<comment type="caution">
    <text evidence="1">The sequence shown here is derived from an EMBL/GenBank/DDBJ whole genome shotgun (WGS) entry which is preliminary data.</text>
</comment>
<evidence type="ECO:0000313" key="1">
    <source>
        <dbReference type="EMBL" id="KAE9603244.1"/>
    </source>
</evidence>
<protein>
    <submittedName>
        <fullName evidence="1">Uncharacterized protein</fullName>
    </submittedName>
</protein>
<reference evidence="2" key="1">
    <citation type="journal article" date="2020" name="Nat. Commun.">
        <title>Genome sequence of the cluster root forming white lupin.</title>
        <authorList>
            <person name="Hufnagel B."/>
            <person name="Marques A."/>
            <person name="Soriano A."/>
            <person name="Marques L."/>
            <person name="Divol F."/>
            <person name="Doumas P."/>
            <person name="Sallet E."/>
            <person name="Mancinotti D."/>
            <person name="Carrere S."/>
            <person name="Marande W."/>
            <person name="Arribat S."/>
            <person name="Keller J."/>
            <person name="Huneau C."/>
            <person name="Blein T."/>
            <person name="Aime D."/>
            <person name="Laguerre M."/>
            <person name="Taylor J."/>
            <person name="Schubert V."/>
            <person name="Nelson M."/>
            <person name="Geu-Flores F."/>
            <person name="Crespi M."/>
            <person name="Gallardo-Guerrero K."/>
            <person name="Delaux P.-M."/>
            <person name="Salse J."/>
            <person name="Berges H."/>
            <person name="Guyot R."/>
            <person name="Gouzy J."/>
            <person name="Peret B."/>
        </authorList>
    </citation>
    <scope>NUCLEOTIDE SEQUENCE [LARGE SCALE GENOMIC DNA]</scope>
    <source>
        <strain evidence="2">cv. Amiga</strain>
    </source>
</reference>
<accession>A0A6A4PPR5</accession>
<evidence type="ECO:0000313" key="2">
    <source>
        <dbReference type="Proteomes" id="UP000447434"/>
    </source>
</evidence>
<dbReference type="Proteomes" id="UP000447434">
    <property type="component" value="Chromosome 12"/>
</dbReference>
<keyword evidence="2" id="KW-1185">Reference proteome</keyword>